<feature type="compositionally biased region" description="Polar residues" evidence="1">
    <location>
        <begin position="12"/>
        <end position="40"/>
    </location>
</feature>
<feature type="compositionally biased region" description="Basic and acidic residues" evidence="1">
    <location>
        <begin position="142"/>
        <end position="158"/>
    </location>
</feature>
<feature type="compositionally biased region" description="Basic and acidic residues" evidence="1">
    <location>
        <begin position="100"/>
        <end position="125"/>
    </location>
</feature>
<reference evidence="2 3" key="1">
    <citation type="journal article" date="2013" name="Curr. Biol.">
        <title>The Genome of the Foraminiferan Reticulomyxa filosa.</title>
        <authorList>
            <person name="Glockner G."/>
            <person name="Hulsmann N."/>
            <person name="Schleicher M."/>
            <person name="Noegel A.A."/>
            <person name="Eichinger L."/>
            <person name="Gallinger C."/>
            <person name="Pawlowski J."/>
            <person name="Sierra R."/>
            <person name="Euteneuer U."/>
            <person name="Pillet L."/>
            <person name="Moustafa A."/>
            <person name="Platzer M."/>
            <person name="Groth M."/>
            <person name="Szafranski K."/>
            <person name="Schliwa M."/>
        </authorList>
    </citation>
    <scope>NUCLEOTIDE SEQUENCE [LARGE SCALE GENOMIC DNA]</scope>
</reference>
<proteinExistence type="predicted"/>
<feature type="compositionally biased region" description="Basic and acidic residues" evidence="1">
    <location>
        <begin position="60"/>
        <end position="80"/>
    </location>
</feature>
<gene>
    <name evidence="2" type="ORF">RFI_33338</name>
</gene>
<feature type="compositionally biased region" description="Basic residues" evidence="1">
    <location>
        <begin position="81"/>
        <end position="99"/>
    </location>
</feature>
<dbReference type="AlphaFoldDB" id="X6LR15"/>
<evidence type="ECO:0000313" key="3">
    <source>
        <dbReference type="Proteomes" id="UP000023152"/>
    </source>
</evidence>
<evidence type="ECO:0000256" key="1">
    <source>
        <dbReference type="SAM" id="MobiDB-lite"/>
    </source>
</evidence>
<name>X6LR15_RETFI</name>
<organism evidence="2 3">
    <name type="scientific">Reticulomyxa filosa</name>
    <dbReference type="NCBI Taxonomy" id="46433"/>
    <lineage>
        <taxon>Eukaryota</taxon>
        <taxon>Sar</taxon>
        <taxon>Rhizaria</taxon>
        <taxon>Retaria</taxon>
        <taxon>Foraminifera</taxon>
        <taxon>Monothalamids</taxon>
        <taxon>Reticulomyxidae</taxon>
        <taxon>Reticulomyxa</taxon>
    </lineage>
</organism>
<dbReference type="Proteomes" id="UP000023152">
    <property type="component" value="Unassembled WGS sequence"/>
</dbReference>
<comment type="caution">
    <text evidence="2">The sequence shown here is derived from an EMBL/GenBank/DDBJ whole genome shotgun (WGS) entry which is preliminary data.</text>
</comment>
<feature type="non-terminal residue" evidence="2">
    <location>
        <position position="1"/>
    </location>
</feature>
<feature type="compositionally biased region" description="Acidic residues" evidence="1">
    <location>
        <begin position="1"/>
        <end position="10"/>
    </location>
</feature>
<evidence type="ECO:0000313" key="2">
    <source>
        <dbReference type="EMBL" id="ETO04064.1"/>
    </source>
</evidence>
<feature type="region of interest" description="Disordered" evidence="1">
    <location>
        <begin position="1"/>
        <end position="158"/>
    </location>
</feature>
<protein>
    <submittedName>
        <fullName evidence="2">Uncharacterized protein</fullName>
    </submittedName>
</protein>
<sequence length="223" mass="25868">DDDDDDDDDNAVANSWFNNGVGRNSSVDQTFQSNGNATGKTRTHSLDPKALQAMKQSANKNRDKAKNKNKDKDKDKDKHKDKNKRRRKGKSKGKTKGKSKNKDQNTSRKKDKSEHEKSKNTDKVVKNTRFADTIVIPKKQQTTKENEGEREHEHERENEFNKGMVHVCYADRNWSLQKLKEKLAELYHLDLQNLQVTLIPDTLKKEQFSKFKQVKTAKTVWEL</sequence>
<accession>X6LR15</accession>
<keyword evidence="3" id="KW-1185">Reference proteome</keyword>
<dbReference type="EMBL" id="ASPP01030538">
    <property type="protein sequence ID" value="ETO04064.1"/>
    <property type="molecule type" value="Genomic_DNA"/>
</dbReference>